<dbReference type="Gene3D" id="1.10.10.10">
    <property type="entry name" value="Winged helix-like DNA-binding domain superfamily/Winged helix DNA-binding domain"/>
    <property type="match status" value="1"/>
</dbReference>
<comment type="caution">
    <text evidence="2">The sequence shown here is derived from an EMBL/GenBank/DDBJ whole genome shotgun (WGS) entry which is preliminary data.</text>
</comment>
<dbReference type="GO" id="GO:1901135">
    <property type="term" value="P:carbohydrate derivative metabolic process"/>
    <property type="evidence" value="ECO:0007669"/>
    <property type="project" value="InterPro"/>
</dbReference>
<dbReference type="Pfam" id="PF01418">
    <property type="entry name" value="HTH_6"/>
    <property type="match status" value="1"/>
</dbReference>
<dbReference type="GO" id="GO:0003700">
    <property type="term" value="F:DNA-binding transcription factor activity"/>
    <property type="evidence" value="ECO:0007669"/>
    <property type="project" value="InterPro"/>
</dbReference>
<dbReference type="GO" id="GO:0003677">
    <property type="term" value="F:DNA binding"/>
    <property type="evidence" value="ECO:0007669"/>
    <property type="project" value="InterPro"/>
</dbReference>
<dbReference type="GO" id="GO:0097367">
    <property type="term" value="F:carbohydrate derivative binding"/>
    <property type="evidence" value="ECO:0007669"/>
    <property type="project" value="InterPro"/>
</dbReference>
<protein>
    <submittedName>
        <fullName evidence="2">MurR/RpiR family transcriptional regulator</fullName>
    </submittedName>
</protein>
<dbReference type="Proteomes" id="UP000286716">
    <property type="component" value="Unassembled WGS sequence"/>
</dbReference>
<organism evidence="2 3">
    <name type="scientific">Amycolatopsis balhimycina DSM 5908</name>
    <dbReference type="NCBI Taxonomy" id="1081091"/>
    <lineage>
        <taxon>Bacteria</taxon>
        <taxon>Bacillati</taxon>
        <taxon>Actinomycetota</taxon>
        <taxon>Actinomycetes</taxon>
        <taxon>Pseudonocardiales</taxon>
        <taxon>Pseudonocardiaceae</taxon>
        <taxon>Amycolatopsis</taxon>
    </lineage>
</organism>
<evidence type="ECO:0000313" key="2">
    <source>
        <dbReference type="EMBL" id="RSM47029.1"/>
    </source>
</evidence>
<dbReference type="PROSITE" id="PS51071">
    <property type="entry name" value="HTH_RPIR"/>
    <property type="match status" value="1"/>
</dbReference>
<name>A0A428WVC7_AMYBA</name>
<feature type="domain" description="HTH rpiR-type" evidence="1">
    <location>
        <begin position="1"/>
        <end position="77"/>
    </location>
</feature>
<keyword evidence="3" id="KW-1185">Reference proteome</keyword>
<dbReference type="InterPro" id="IPR009057">
    <property type="entry name" value="Homeodomain-like_sf"/>
</dbReference>
<accession>A0A428WVC7</accession>
<reference evidence="2 3" key="1">
    <citation type="submission" date="2018-05" db="EMBL/GenBank/DDBJ databases">
        <title>Evolution of GPA BGCs.</title>
        <authorList>
            <person name="Waglechner N."/>
            <person name="Wright G.D."/>
        </authorList>
    </citation>
    <scope>NUCLEOTIDE SEQUENCE [LARGE SCALE GENOMIC DNA]</scope>
    <source>
        <strain evidence="2 3">DSM 5908</strain>
    </source>
</reference>
<dbReference type="PANTHER" id="PTHR30514:SF18">
    <property type="entry name" value="RPIR-FAMILY TRANSCRIPTIONAL REGULATOR"/>
    <property type="match status" value="1"/>
</dbReference>
<dbReference type="InterPro" id="IPR046348">
    <property type="entry name" value="SIS_dom_sf"/>
</dbReference>
<evidence type="ECO:0000313" key="3">
    <source>
        <dbReference type="Proteomes" id="UP000286716"/>
    </source>
</evidence>
<dbReference type="RefSeq" id="WP_084641314.1">
    <property type="nucleotide sequence ID" value="NZ_QHHU01000011.1"/>
</dbReference>
<dbReference type="OrthoDB" id="4293777at2"/>
<dbReference type="InterPro" id="IPR000281">
    <property type="entry name" value="HTH_RpiR"/>
</dbReference>
<dbReference type="InterPro" id="IPR036388">
    <property type="entry name" value="WH-like_DNA-bd_sf"/>
</dbReference>
<dbReference type="SUPFAM" id="SSF53697">
    <property type="entry name" value="SIS domain"/>
    <property type="match status" value="1"/>
</dbReference>
<dbReference type="PANTHER" id="PTHR30514">
    <property type="entry name" value="GLUCOKINASE"/>
    <property type="match status" value="1"/>
</dbReference>
<sequence>MRARMHDLFGGHRLSPSQRRIAQYLLDHPREAVFLSSVDIAEKVGVSQPSVTRFATALGFDGFPEFRSALRSALLARPADQPAAGVRNEIQLLIDAEIRNLETLRDTLADLGPLHKVSAALAASRPLPVIGLRVSAPLAQLFGYFAAKVLPDVRVLDVPGSTLEDGLTRAAETGAEWVLVFALPRHPAETKKAMLWARRVGLKIALVTDQRLSPLAEHADVVLAAPVCSDFAFDSHAGATVLCTALLHTVLGATPTDQQASLDLFETTAEERQIFLSR</sequence>
<dbReference type="InterPro" id="IPR047640">
    <property type="entry name" value="RpiR-like"/>
</dbReference>
<evidence type="ECO:0000259" key="1">
    <source>
        <dbReference type="PROSITE" id="PS51071"/>
    </source>
</evidence>
<proteinExistence type="predicted"/>
<gene>
    <name evidence="2" type="ORF">DMA12_09825</name>
</gene>
<dbReference type="AlphaFoldDB" id="A0A428WVC7"/>
<dbReference type="Gene3D" id="3.40.50.10490">
    <property type="entry name" value="Glucose-6-phosphate isomerase like protein, domain 1"/>
    <property type="match status" value="1"/>
</dbReference>
<dbReference type="SUPFAM" id="SSF46689">
    <property type="entry name" value="Homeodomain-like"/>
    <property type="match status" value="1"/>
</dbReference>
<dbReference type="EMBL" id="QHHU01000011">
    <property type="protein sequence ID" value="RSM47029.1"/>
    <property type="molecule type" value="Genomic_DNA"/>
</dbReference>